<sequence>MDYSLLDVQAQFCKSKGRGDMALECAKRGVIAAPSEFGTWARLAEIYVSLEEWELALLTLNSCPMFTYQDKDAPRMPEPARILLPILAESRFDEIDVGESAGDMELVHPTLRKLHAAGYKGTFLKAYALLTEITAKIGWDQLLKYRSNVFVMEEEYRSERATTGGSQNASTTALRGTPNPSINENGAADDSGNEAEANGDGTPEEATATSTAAAAAAAATAIDGGDLNGDSIEKPEHTVASEGAKDAAED</sequence>
<dbReference type="PANTHER" id="PTHR31975:SF1">
    <property type="entry name" value="BUD SITE SELECTION PROTEIN 7-RELATED"/>
    <property type="match status" value="1"/>
</dbReference>
<feature type="non-terminal residue" evidence="2">
    <location>
        <position position="250"/>
    </location>
</feature>
<name>A0A9P8LE04_9PEZI</name>
<dbReference type="GO" id="GO:0006893">
    <property type="term" value="P:Golgi to plasma membrane transport"/>
    <property type="evidence" value="ECO:0007669"/>
    <property type="project" value="TreeGrafter"/>
</dbReference>
<dbReference type="InterPro" id="IPR015374">
    <property type="entry name" value="ChAPs"/>
</dbReference>
<feature type="compositionally biased region" description="Low complexity" evidence="1">
    <location>
        <begin position="206"/>
        <end position="221"/>
    </location>
</feature>
<dbReference type="Proteomes" id="UP000750711">
    <property type="component" value="Unassembled WGS sequence"/>
</dbReference>
<evidence type="ECO:0000313" key="2">
    <source>
        <dbReference type="EMBL" id="KAH0562226.1"/>
    </source>
</evidence>
<evidence type="ECO:0000256" key="1">
    <source>
        <dbReference type="SAM" id="MobiDB-lite"/>
    </source>
</evidence>
<dbReference type="AlphaFoldDB" id="A0A9P8LE04"/>
<evidence type="ECO:0000313" key="3">
    <source>
        <dbReference type="Proteomes" id="UP000750711"/>
    </source>
</evidence>
<dbReference type="EMBL" id="JAGHQM010000386">
    <property type="protein sequence ID" value="KAH0562226.1"/>
    <property type="molecule type" value="Genomic_DNA"/>
</dbReference>
<proteinExistence type="predicted"/>
<protein>
    <submittedName>
        <fullName evidence="2">Uncharacterized protein</fullName>
    </submittedName>
</protein>
<dbReference type="Pfam" id="PF09295">
    <property type="entry name" value="ChAPs"/>
    <property type="match status" value="1"/>
</dbReference>
<dbReference type="PANTHER" id="PTHR31975">
    <property type="entry name" value="BUD SITE SELECTION PROTEIN 7-RELATED"/>
    <property type="match status" value="1"/>
</dbReference>
<dbReference type="Gene3D" id="1.25.40.10">
    <property type="entry name" value="Tetratricopeptide repeat domain"/>
    <property type="match status" value="1"/>
</dbReference>
<organism evidence="2 3">
    <name type="scientific">Trichoglossum hirsutum</name>
    <dbReference type="NCBI Taxonomy" id="265104"/>
    <lineage>
        <taxon>Eukaryota</taxon>
        <taxon>Fungi</taxon>
        <taxon>Dikarya</taxon>
        <taxon>Ascomycota</taxon>
        <taxon>Pezizomycotina</taxon>
        <taxon>Geoglossomycetes</taxon>
        <taxon>Geoglossales</taxon>
        <taxon>Geoglossaceae</taxon>
        <taxon>Trichoglossum</taxon>
    </lineage>
</organism>
<feature type="region of interest" description="Disordered" evidence="1">
    <location>
        <begin position="158"/>
        <end position="250"/>
    </location>
</feature>
<feature type="compositionally biased region" description="Basic and acidic residues" evidence="1">
    <location>
        <begin position="231"/>
        <end position="250"/>
    </location>
</feature>
<dbReference type="InterPro" id="IPR011990">
    <property type="entry name" value="TPR-like_helical_dom_sf"/>
</dbReference>
<comment type="caution">
    <text evidence="2">The sequence shown here is derived from an EMBL/GenBank/DDBJ whole genome shotgun (WGS) entry which is preliminary data.</text>
</comment>
<feature type="compositionally biased region" description="Polar residues" evidence="1">
    <location>
        <begin position="161"/>
        <end position="184"/>
    </location>
</feature>
<dbReference type="GO" id="GO:0034044">
    <property type="term" value="C:exomer complex"/>
    <property type="evidence" value="ECO:0007669"/>
    <property type="project" value="UniProtKB-ARBA"/>
</dbReference>
<accession>A0A9P8LE04</accession>
<keyword evidence="3" id="KW-1185">Reference proteome</keyword>
<gene>
    <name evidence="2" type="ORF">GP486_003074</name>
</gene>
<reference evidence="2" key="1">
    <citation type="submission" date="2021-03" db="EMBL/GenBank/DDBJ databases">
        <title>Comparative genomics and phylogenomic investigation of the class Geoglossomycetes provide insights into ecological specialization and systematics.</title>
        <authorList>
            <person name="Melie T."/>
            <person name="Pirro S."/>
            <person name="Miller A.N."/>
            <person name="Quandt A."/>
        </authorList>
    </citation>
    <scope>NUCLEOTIDE SEQUENCE</scope>
    <source>
        <strain evidence="2">CAQ_001_2017</strain>
    </source>
</reference>